<gene>
    <name evidence="6" type="ORF">M8C21_029270</name>
</gene>
<keyword evidence="2" id="KW-0067">ATP-binding</keyword>
<keyword evidence="2" id="KW-0347">Helicase</keyword>
<dbReference type="AlphaFoldDB" id="A0AAD5GNA1"/>
<evidence type="ECO:0000313" key="6">
    <source>
        <dbReference type="EMBL" id="KAI7745963.1"/>
    </source>
</evidence>
<comment type="caution">
    <text evidence="6">The sequence shown here is derived from an EMBL/GenBank/DDBJ whole genome shotgun (WGS) entry which is preliminary data.</text>
</comment>
<keyword evidence="2" id="KW-0547">Nucleotide-binding</keyword>
<feature type="non-terminal residue" evidence="6">
    <location>
        <position position="1"/>
    </location>
</feature>
<accession>A0AAD5GNA1</accession>
<reference evidence="6" key="1">
    <citation type="submission" date="2022-06" db="EMBL/GenBank/DDBJ databases">
        <title>Uncovering the hologenomic basis of an extraordinary plant invasion.</title>
        <authorList>
            <person name="Bieker V.C."/>
            <person name="Martin M.D."/>
            <person name="Gilbert T."/>
            <person name="Hodgins K."/>
            <person name="Battlay P."/>
            <person name="Petersen B."/>
            <person name="Wilson J."/>
        </authorList>
    </citation>
    <scope>NUCLEOTIDE SEQUENCE</scope>
    <source>
        <strain evidence="6">AA19_3_7</strain>
        <tissue evidence="6">Leaf</tissue>
    </source>
</reference>
<dbReference type="InterPro" id="IPR056328">
    <property type="entry name" value="DSRM_DHX29"/>
</dbReference>
<feature type="region of interest" description="Disordered" evidence="3">
    <location>
        <begin position="1"/>
        <end position="46"/>
    </location>
</feature>
<dbReference type="Proteomes" id="UP001206925">
    <property type="component" value="Unassembled WGS sequence"/>
</dbReference>
<sequence length="547" mass="60697">MAPKKKQQKQKHKSSSSSSSTSSSSSSSKPKPQSSTGPKLQISAENENRLRRLLLNSGRSTTADPLHEDNINNNLTKAQKAKKLHSVYEKLSCEGFTDDHIERALSHLKESATFEAALDWLCLVLPSNELPLKFRSSTAGLPNDGGSVGIISTARNDWAPLPDSSVATEHEMEEISIKSKVQRKVDTLDSFQQSQADWIRQYMEQQEEDEYESWEDAAVDEAPEPRNYEIIREEYHSARLQAINAKERKDKKGQEQSGQIIRKLKQEMAALGISVDTLAAEFESRHRVVENKNVEDVIGGEDGCIESTIEQVHPHDNEMLKDNCSTQGVSLSVPSQDGSVADEDSGDIELGDMFLEDSSSDQVLPPEIVELQKKEKMKELTSEKNLEKLEGIWKKGDPLKIPKAILHLLCQRSGWEAPKYNKVQGTRDGSSYTVSVIRKASGRGKNRKVGGLTTIQLPTPGEAFETAEDAQNRVAAYALYQLFPDLPVHLMMTDPYASLVLQWLEADVPDAVLSEDLLDTSGQTDSQISHAQEDKSSRDAGINKIAE</sequence>
<feature type="domain" description="ATP-dependent RNA helicase DHX29-like UBA" evidence="5">
    <location>
        <begin position="83"/>
        <end position="135"/>
    </location>
</feature>
<keyword evidence="7" id="KW-1185">Reference proteome</keyword>
<feature type="compositionally biased region" description="Low complexity" evidence="3">
    <location>
        <begin position="15"/>
        <end position="39"/>
    </location>
</feature>
<dbReference type="GO" id="GO:0004386">
    <property type="term" value="F:helicase activity"/>
    <property type="evidence" value="ECO:0007669"/>
    <property type="project" value="UniProtKB-KW"/>
</dbReference>
<keyword evidence="1" id="KW-0378">Hydrolase</keyword>
<protein>
    <submittedName>
        <fullName evidence="6">Uncharacterized protein</fullName>
    </submittedName>
</protein>
<dbReference type="EMBL" id="JAMZMK010007079">
    <property type="protein sequence ID" value="KAI7745963.1"/>
    <property type="molecule type" value="Genomic_DNA"/>
</dbReference>
<feature type="domain" description="ATP-dependent RNA helicase DHX29 DSRM-like" evidence="4">
    <location>
        <begin position="400"/>
        <end position="495"/>
    </location>
</feature>
<dbReference type="GO" id="GO:0016787">
    <property type="term" value="F:hydrolase activity"/>
    <property type="evidence" value="ECO:0007669"/>
    <property type="project" value="UniProtKB-KW"/>
</dbReference>
<dbReference type="Pfam" id="PF24899">
    <property type="entry name" value="UBA_DHX29"/>
    <property type="match status" value="1"/>
</dbReference>
<evidence type="ECO:0000313" key="7">
    <source>
        <dbReference type="Proteomes" id="UP001206925"/>
    </source>
</evidence>
<feature type="compositionally biased region" description="Basic residues" evidence="3">
    <location>
        <begin position="1"/>
        <end position="14"/>
    </location>
</feature>
<dbReference type="CDD" id="cd00048">
    <property type="entry name" value="DSRM_SF"/>
    <property type="match status" value="1"/>
</dbReference>
<evidence type="ECO:0000259" key="4">
    <source>
        <dbReference type="Pfam" id="PF24385"/>
    </source>
</evidence>
<evidence type="ECO:0000256" key="3">
    <source>
        <dbReference type="SAM" id="MobiDB-lite"/>
    </source>
</evidence>
<organism evidence="6 7">
    <name type="scientific">Ambrosia artemisiifolia</name>
    <name type="common">Common ragweed</name>
    <dbReference type="NCBI Taxonomy" id="4212"/>
    <lineage>
        <taxon>Eukaryota</taxon>
        <taxon>Viridiplantae</taxon>
        <taxon>Streptophyta</taxon>
        <taxon>Embryophyta</taxon>
        <taxon>Tracheophyta</taxon>
        <taxon>Spermatophyta</taxon>
        <taxon>Magnoliopsida</taxon>
        <taxon>eudicotyledons</taxon>
        <taxon>Gunneridae</taxon>
        <taxon>Pentapetalae</taxon>
        <taxon>asterids</taxon>
        <taxon>campanulids</taxon>
        <taxon>Asterales</taxon>
        <taxon>Asteraceae</taxon>
        <taxon>Asteroideae</taxon>
        <taxon>Heliantheae alliance</taxon>
        <taxon>Heliantheae</taxon>
        <taxon>Ambrosia</taxon>
    </lineage>
</organism>
<proteinExistence type="predicted"/>
<dbReference type="Pfam" id="PF24385">
    <property type="entry name" value="DSRM_DHX29"/>
    <property type="match status" value="1"/>
</dbReference>
<name>A0AAD5GNA1_AMBAR</name>
<feature type="region of interest" description="Disordered" evidence="3">
    <location>
        <begin position="523"/>
        <end position="547"/>
    </location>
</feature>
<evidence type="ECO:0000256" key="1">
    <source>
        <dbReference type="ARBA" id="ARBA00022801"/>
    </source>
</evidence>
<evidence type="ECO:0000256" key="2">
    <source>
        <dbReference type="ARBA" id="ARBA00022806"/>
    </source>
</evidence>
<dbReference type="InterPro" id="IPR056890">
    <property type="entry name" value="UBA_DHX29-like"/>
</dbReference>
<evidence type="ECO:0000259" key="5">
    <source>
        <dbReference type="Pfam" id="PF24899"/>
    </source>
</evidence>